<keyword evidence="3" id="KW-0106">Calcium</keyword>
<evidence type="ECO:0000313" key="5">
    <source>
        <dbReference type="EMBL" id="MBK3519838.1"/>
    </source>
</evidence>
<organism evidence="5 6">
    <name type="scientific">Carboxylicivirga marina</name>
    <dbReference type="NCBI Taxonomy" id="2800988"/>
    <lineage>
        <taxon>Bacteria</taxon>
        <taxon>Pseudomonadati</taxon>
        <taxon>Bacteroidota</taxon>
        <taxon>Bacteroidia</taxon>
        <taxon>Marinilabiliales</taxon>
        <taxon>Marinilabiliaceae</taxon>
        <taxon>Carboxylicivirga</taxon>
    </lineage>
</organism>
<name>A0ABS1HRG2_9BACT</name>
<dbReference type="InterPro" id="IPR041371">
    <property type="entry name" value="GH92_N"/>
</dbReference>
<evidence type="ECO:0000256" key="1">
    <source>
        <dbReference type="ARBA" id="ARBA00001913"/>
    </source>
</evidence>
<dbReference type="EMBL" id="JAENRR010000096">
    <property type="protein sequence ID" value="MBK3519838.1"/>
    <property type="molecule type" value="Genomic_DNA"/>
</dbReference>
<protein>
    <recommendedName>
        <fullName evidence="4">Glycosyl hydrolase family 92 N-terminal domain-containing protein</fullName>
    </recommendedName>
</protein>
<feature type="domain" description="Glycosyl hydrolase family 92 N-terminal" evidence="4">
    <location>
        <begin position="8"/>
        <end position="68"/>
    </location>
</feature>
<evidence type="ECO:0000256" key="3">
    <source>
        <dbReference type="ARBA" id="ARBA00022837"/>
    </source>
</evidence>
<evidence type="ECO:0000256" key="2">
    <source>
        <dbReference type="ARBA" id="ARBA00011245"/>
    </source>
</evidence>
<accession>A0ABS1HRG2</accession>
<proteinExistence type="predicted"/>
<dbReference type="RefSeq" id="WP_200467057.1">
    <property type="nucleotide sequence ID" value="NZ_JAENRR010000096.1"/>
</dbReference>
<dbReference type="Proteomes" id="UP000605676">
    <property type="component" value="Unassembled WGS sequence"/>
</dbReference>
<keyword evidence="6" id="KW-1185">Reference proteome</keyword>
<comment type="subunit">
    <text evidence="2">Monomer.</text>
</comment>
<sequence>MRTGHSCWMIASGAWMPFGMLKISSDNQNPSWQEGYESSFKSNGCFSHSHEWTLADLGMMPNNGPQKNKIDTNAILKF</sequence>
<reference evidence="5 6" key="1">
    <citation type="submission" date="2021-01" db="EMBL/GenBank/DDBJ databases">
        <title>Carboxyliciviraga sp.nov., isolated from coastal sediments.</title>
        <authorList>
            <person name="Lu D."/>
            <person name="Zhang T."/>
        </authorList>
    </citation>
    <scope>NUCLEOTIDE SEQUENCE [LARGE SCALE GENOMIC DNA]</scope>
    <source>
        <strain evidence="5 6">N1Y132</strain>
    </source>
</reference>
<dbReference type="Pfam" id="PF17678">
    <property type="entry name" value="Glyco_hydro_92N"/>
    <property type="match status" value="1"/>
</dbReference>
<gene>
    <name evidence="5" type="ORF">JIV24_21025</name>
</gene>
<comment type="cofactor">
    <cofactor evidence="1">
        <name>Ca(2+)</name>
        <dbReference type="ChEBI" id="CHEBI:29108"/>
    </cofactor>
</comment>
<dbReference type="Gene3D" id="2.70.98.10">
    <property type="match status" value="1"/>
</dbReference>
<evidence type="ECO:0000313" key="6">
    <source>
        <dbReference type="Proteomes" id="UP000605676"/>
    </source>
</evidence>
<evidence type="ECO:0000259" key="4">
    <source>
        <dbReference type="Pfam" id="PF17678"/>
    </source>
</evidence>
<comment type="caution">
    <text evidence="5">The sequence shown here is derived from an EMBL/GenBank/DDBJ whole genome shotgun (WGS) entry which is preliminary data.</text>
</comment>
<dbReference type="InterPro" id="IPR014718">
    <property type="entry name" value="GH-type_carb-bd"/>
</dbReference>